<accession>A0A8J7CET3</accession>
<keyword evidence="1" id="KW-0812">Transmembrane</keyword>
<name>A0A8J7CET3_9BACT</name>
<evidence type="ECO:0000256" key="1">
    <source>
        <dbReference type="SAM" id="Phobius"/>
    </source>
</evidence>
<gene>
    <name evidence="2" type="ORF">IFK94_10915</name>
</gene>
<dbReference type="AlphaFoldDB" id="A0A8J7CET3"/>
<dbReference type="EMBL" id="JACXWD010000037">
    <property type="protein sequence ID" value="MBD3868624.1"/>
    <property type="molecule type" value="Genomic_DNA"/>
</dbReference>
<dbReference type="Proteomes" id="UP000648239">
    <property type="component" value="Unassembled WGS sequence"/>
</dbReference>
<comment type="caution">
    <text evidence="2">The sequence shown here is derived from an EMBL/GenBank/DDBJ whole genome shotgun (WGS) entry which is preliminary data.</text>
</comment>
<feature type="transmembrane region" description="Helical" evidence="1">
    <location>
        <begin position="21"/>
        <end position="46"/>
    </location>
</feature>
<proteinExistence type="predicted"/>
<organism evidence="2 3">
    <name type="scientific">Candidatus Polarisedimenticola svalbardensis</name>
    <dbReference type="NCBI Taxonomy" id="2886004"/>
    <lineage>
        <taxon>Bacteria</taxon>
        <taxon>Pseudomonadati</taxon>
        <taxon>Acidobacteriota</taxon>
        <taxon>Candidatus Polarisedimenticolia</taxon>
        <taxon>Candidatus Polarisedimenticolales</taxon>
        <taxon>Candidatus Polarisedimenticolaceae</taxon>
        <taxon>Candidatus Polarisedimenticola</taxon>
    </lineage>
</organism>
<keyword evidence="1" id="KW-1133">Transmembrane helix</keyword>
<keyword evidence="1" id="KW-0472">Membrane</keyword>
<reference evidence="2 3" key="1">
    <citation type="submission" date="2020-08" db="EMBL/GenBank/DDBJ databases">
        <title>Acidobacteriota in marine sediments use diverse sulfur dissimilation pathways.</title>
        <authorList>
            <person name="Wasmund K."/>
        </authorList>
    </citation>
    <scope>NUCLEOTIDE SEQUENCE [LARGE SCALE GENOMIC DNA]</scope>
    <source>
        <strain evidence="2">MAG AM4</strain>
    </source>
</reference>
<evidence type="ECO:0000313" key="3">
    <source>
        <dbReference type="Proteomes" id="UP000648239"/>
    </source>
</evidence>
<evidence type="ECO:0000313" key="2">
    <source>
        <dbReference type="EMBL" id="MBD3868624.1"/>
    </source>
</evidence>
<sequence>MDPSYAPPQEKQGWKGWQKALFGVGIGCSLLFIGTIGACFMGVLWLSSTGDQLPLDSAVGEDSIGVFGSQNRYEDEGVVEMIDFLTAEFQRQMNRMQGQEKPEVFGWIENSPYMQTQRQGQFRQFIPMEVTLTLEPVAGEEEFDWLVAANLRSMPRMLPMMFSFMADKGGTGSDMYKYQGQAIIDDGEGLALCFASGTILVSRTGGAIESFLDRADDAGSDPAVKTDLAADATTLATDWDFYGVVTNENGALVELLRSLDREPGPEWNAVGKIVLGVDIAGSDEIGTEIRLTIKDPEDRKRMADLYIGQEALPEDLSVEGLVTEQTVTMEGEELIVFLNVTGLRTALRSWFDELTEEVRTQVED</sequence>
<protein>
    <submittedName>
        <fullName evidence="2">Uncharacterized protein</fullName>
    </submittedName>
</protein>